<dbReference type="PROSITE" id="PS00571">
    <property type="entry name" value="AMIDASES"/>
    <property type="match status" value="1"/>
</dbReference>
<gene>
    <name evidence="8" type="ORF">K444DRAFT_544550</name>
</gene>
<feature type="binding site" evidence="6">
    <location>
        <position position="186"/>
    </location>
    <ligand>
        <name>substrate</name>
    </ligand>
</feature>
<dbReference type="EMBL" id="KZ613912">
    <property type="protein sequence ID" value="PMD51016.1"/>
    <property type="molecule type" value="Genomic_DNA"/>
</dbReference>
<dbReference type="AlphaFoldDB" id="A0A2J6SJT2"/>
<dbReference type="PIRSF" id="PIRSF001221">
    <property type="entry name" value="Amidase_fungi"/>
    <property type="match status" value="1"/>
</dbReference>
<dbReference type="PANTHER" id="PTHR46072:SF4">
    <property type="entry name" value="AMIDASE C550.07-RELATED"/>
    <property type="match status" value="1"/>
</dbReference>
<reference evidence="8 9" key="1">
    <citation type="submission" date="2016-04" db="EMBL/GenBank/DDBJ databases">
        <title>A degradative enzymes factory behind the ericoid mycorrhizal symbiosis.</title>
        <authorList>
            <consortium name="DOE Joint Genome Institute"/>
            <person name="Martino E."/>
            <person name="Morin E."/>
            <person name="Grelet G."/>
            <person name="Kuo A."/>
            <person name="Kohler A."/>
            <person name="Daghino S."/>
            <person name="Barry K."/>
            <person name="Choi C."/>
            <person name="Cichocki N."/>
            <person name="Clum A."/>
            <person name="Copeland A."/>
            <person name="Hainaut M."/>
            <person name="Haridas S."/>
            <person name="Labutti K."/>
            <person name="Lindquist E."/>
            <person name="Lipzen A."/>
            <person name="Khouja H.-R."/>
            <person name="Murat C."/>
            <person name="Ohm R."/>
            <person name="Olson A."/>
            <person name="Spatafora J."/>
            <person name="Veneault-Fourrey C."/>
            <person name="Henrissat B."/>
            <person name="Grigoriev I."/>
            <person name="Martin F."/>
            <person name="Perotto S."/>
        </authorList>
    </citation>
    <scope>NUCLEOTIDE SEQUENCE [LARGE SCALE GENOMIC DNA]</scope>
    <source>
        <strain evidence="8 9">E</strain>
    </source>
</reference>
<dbReference type="InParanoid" id="A0A2J6SJT2"/>
<dbReference type="STRING" id="1095630.A0A2J6SJT2"/>
<dbReference type="Gene3D" id="3.90.1300.10">
    <property type="entry name" value="Amidase signature (AS) domain"/>
    <property type="match status" value="1"/>
</dbReference>
<feature type="active site" description="Charge relay system" evidence="5">
    <location>
        <position position="137"/>
    </location>
</feature>
<evidence type="ECO:0000256" key="2">
    <source>
        <dbReference type="ARBA" id="ARBA00009199"/>
    </source>
</evidence>
<feature type="domain" description="Amidase" evidence="7">
    <location>
        <begin position="82"/>
        <end position="546"/>
    </location>
</feature>
<comment type="catalytic activity">
    <reaction evidence="1">
        <text>a monocarboxylic acid amide + H2O = a monocarboxylate + NH4(+)</text>
        <dbReference type="Rhea" id="RHEA:12020"/>
        <dbReference type="ChEBI" id="CHEBI:15377"/>
        <dbReference type="ChEBI" id="CHEBI:28938"/>
        <dbReference type="ChEBI" id="CHEBI:35757"/>
        <dbReference type="ChEBI" id="CHEBI:83628"/>
        <dbReference type="EC" id="3.5.1.4"/>
    </reaction>
</comment>
<evidence type="ECO:0000256" key="3">
    <source>
        <dbReference type="ARBA" id="ARBA00012922"/>
    </source>
</evidence>
<dbReference type="OrthoDB" id="6428749at2759"/>
<evidence type="ECO:0000256" key="1">
    <source>
        <dbReference type="ARBA" id="ARBA00001311"/>
    </source>
</evidence>
<name>A0A2J6SJT2_9HELO</name>
<dbReference type="EC" id="3.5.1.4" evidence="3"/>
<dbReference type="InterPro" id="IPR023631">
    <property type="entry name" value="Amidase_dom"/>
</dbReference>
<dbReference type="SUPFAM" id="SSF75304">
    <property type="entry name" value="Amidase signature (AS) enzymes"/>
    <property type="match status" value="1"/>
</dbReference>
<evidence type="ECO:0000256" key="4">
    <source>
        <dbReference type="ARBA" id="ARBA00022801"/>
    </source>
</evidence>
<dbReference type="PANTHER" id="PTHR46072">
    <property type="entry name" value="AMIDASE-RELATED-RELATED"/>
    <property type="match status" value="1"/>
</dbReference>
<dbReference type="RefSeq" id="XP_024727920.1">
    <property type="nucleotide sequence ID" value="XM_024876058.1"/>
</dbReference>
<feature type="binding site" evidence="6">
    <location>
        <begin position="233"/>
        <end position="236"/>
    </location>
    <ligand>
        <name>substrate</name>
    </ligand>
</feature>
<evidence type="ECO:0000256" key="6">
    <source>
        <dbReference type="PIRSR" id="PIRSR001221-2"/>
    </source>
</evidence>
<dbReference type="Pfam" id="PF01425">
    <property type="entry name" value="Amidase"/>
    <property type="match status" value="1"/>
</dbReference>
<feature type="active site" description="Charge relay system" evidence="5">
    <location>
        <position position="212"/>
    </location>
</feature>
<feature type="binding site" evidence="6">
    <location>
        <position position="212"/>
    </location>
    <ligand>
        <name>substrate</name>
    </ligand>
</feature>
<feature type="active site" description="Acyl-ester intermediate" evidence="5">
    <location>
        <position position="236"/>
    </location>
</feature>
<evidence type="ECO:0000259" key="7">
    <source>
        <dbReference type="Pfam" id="PF01425"/>
    </source>
</evidence>
<evidence type="ECO:0000313" key="8">
    <source>
        <dbReference type="EMBL" id="PMD51016.1"/>
    </source>
</evidence>
<dbReference type="FunCoup" id="A0A2J6SJT2">
    <property type="interactions" value="55"/>
</dbReference>
<comment type="similarity">
    <text evidence="2">Belongs to the amidase family.</text>
</comment>
<dbReference type="InterPro" id="IPR036928">
    <property type="entry name" value="AS_sf"/>
</dbReference>
<dbReference type="Proteomes" id="UP000235371">
    <property type="component" value="Unassembled WGS sequence"/>
</dbReference>
<organism evidence="8 9">
    <name type="scientific">Hyaloscypha bicolor E</name>
    <dbReference type="NCBI Taxonomy" id="1095630"/>
    <lineage>
        <taxon>Eukaryota</taxon>
        <taxon>Fungi</taxon>
        <taxon>Dikarya</taxon>
        <taxon>Ascomycota</taxon>
        <taxon>Pezizomycotina</taxon>
        <taxon>Leotiomycetes</taxon>
        <taxon>Helotiales</taxon>
        <taxon>Hyaloscyphaceae</taxon>
        <taxon>Hyaloscypha</taxon>
        <taxon>Hyaloscypha bicolor</taxon>
    </lineage>
</organism>
<accession>A0A2J6SJT2</accession>
<dbReference type="GeneID" id="36584137"/>
<proteinExistence type="inferred from homology"/>
<sequence>MAATVTISSGATWQEVAADRQKHRDVTLSLLDPPLPPIEDIPLNTIPLARKFLTADEIKITETLVEDLVPQLAKGELSSVAVTKAFLRRAGLAQKATNCITELLPQPALERAAYLDAYLTGHKKPIGPLHGLPISVKEHIGMKGLDWNGGFVFWVGKVAKDDAHILSILWGAGCVFYVRSTQPQSLMHLETSSNLYGVTTNPFNTTLTAGGSSGGEGALVGFRGSCLGIGTDIGGSIRSPAANNAGVYGMKPTSGRLPMRGLTATQEGEEQIVPTIGPLSTSLEGCKLFIKTIIDAKPWYEEPTLLPFPWKEEEFFKGKKLKVGVLWDDGVVKPHPPITRALKQVVDKLKGKPNIEIVEWKPYKHDLAWELIANLYFSDGGADEAGAINSSGEPWRPLTKHILTDNPHCQPHSISSMWAATLKRDAYRAEYASLWNSTATFVGPNGDLEGMVDVILSPVGPGAAPKIDTAKWWGYTSQWNLLDYPALVFPVDRVDVVNDGEKVEYESRNEKDAFNWGLWEGHGAEGWEGAPVCLQLVGRRYEDEKVIQALEILKKEAGFPFVEYI</sequence>
<keyword evidence="4" id="KW-0378">Hydrolase</keyword>
<protein>
    <recommendedName>
        <fullName evidence="3">amidase</fullName>
        <ecNumber evidence="3">3.5.1.4</ecNumber>
    </recommendedName>
</protein>
<evidence type="ECO:0000256" key="5">
    <source>
        <dbReference type="PIRSR" id="PIRSR001221-1"/>
    </source>
</evidence>
<dbReference type="InterPro" id="IPR020556">
    <property type="entry name" value="Amidase_CS"/>
</dbReference>
<evidence type="ECO:0000313" key="9">
    <source>
        <dbReference type="Proteomes" id="UP000235371"/>
    </source>
</evidence>
<dbReference type="GO" id="GO:0004040">
    <property type="term" value="F:amidase activity"/>
    <property type="evidence" value="ECO:0007669"/>
    <property type="project" value="UniProtKB-EC"/>
</dbReference>
<keyword evidence="9" id="KW-1185">Reference proteome</keyword>